<protein>
    <submittedName>
        <fullName evidence="2">Uncharacterized protein</fullName>
    </submittedName>
</protein>
<dbReference type="Proteomes" id="UP000198510">
    <property type="component" value="Unassembled WGS sequence"/>
</dbReference>
<organism evidence="2 3">
    <name type="scientific">Catalinimonas alkaloidigena</name>
    <dbReference type="NCBI Taxonomy" id="1075417"/>
    <lineage>
        <taxon>Bacteria</taxon>
        <taxon>Pseudomonadati</taxon>
        <taxon>Bacteroidota</taxon>
        <taxon>Cytophagia</taxon>
        <taxon>Cytophagales</taxon>
        <taxon>Catalimonadaceae</taxon>
        <taxon>Catalinimonas</taxon>
    </lineage>
</organism>
<evidence type="ECO:0000256" key="1">
    <source>
        <dbReference type="SAM" id="Phobius"/>
    </source>
</evidence>
<keyword evidence="3" id="KW-1185">Reference proteome</keyword>
<dbReference type="EMBL" id="FNFO01000003">
    <property type="protein sequence ID" value="SDK74093.1"/>
    <property type="molecule type" value="Genomic_DNA"/>
</dbReference>
<keyword evidence="1" id="KW-1133">Transmembrane helix</keyword>
<dbReference type="RefSeq" id="WP_089681432.1">
    <property type="nucleotide sequence ID" value="NZ_FNFO01000003.1"/>
</dbReference>
<evidence type="ECO:0000313" key="3">
    <source>
        <dbReference type="Proteomes" id="UP000198510"/>
    </source>
</evidence>
<dbReference type="AlphaFoldDB" id="A0A1G9EDD6"/>
<keyword evidence="1" id="KW-0472">Membrane</keyword>
<feature type="transmembrane region" description="Helical" evidence="1">
    <location>
        <begin position="79"/>
        <end position="101"/>
    </location>
</feature>
<feature type="transmembrane region" description="Helical" evidence="1">
    <location>
        <begin position="6"/>
        <end position="28"/>
    </location>
</feature>
<gene>
    <name evidence="2" type="ORF">SAMN05421823_103431</name>
</gene>
<sequence>MQPSFFLSLLTALFPAIGMLTGAGFLLYALTRNHLTALRITHFIFVGNAVLSTLIYGLFCTVTNQQFAEAESLPQVFHLILLGLTLVLGTLALISLLFFLYSEMYPQFFLRFSLIATVVGTLLICAQAVTVLSNAQASTQRDHQFIETDSYVGKAADIPQPANH</sequence>
<feature type="transmembrane region" description="Helical" evidence="1">
    <location>
        <begin position="40"/>
        <end position="59"/>
    </location>
</feature>
<accession>A0A1G9EDD6</accession>
<proteinExistence type="predicted"/>
<feature type="transmembrane region" description="Helical" evidence="1">
    <location>
        <begin position="108"/>
        <end position="132"/>
    </location>
</feature>
<keyword evidence="1" id="KW-0812">Transmembrane</keyword>
<reference evidence="2 3" key="1">
    <citation type="submission" date="2016-10" db="EMBL/GenBank/DDBJ databases">
        <authorList>
            <person name="de Groot N.N."/>
        </authorList>
    </citation>
    <scope>NUCLEOTIDE SEQUENCE [LARGE SCALE GENOMIC DNA]</scope>
    <source>
        <strain evidence="2 3">DSM 25186</strain>
    </source>
</reference>
<name>A0A1G9EDD6_9BACT</name>
<evidence type="ECO:0000313" key="2">
    <source>
        <dbReference type="EMBL" id="SDK74093.1"/>
    </source>
</evidence>